<keyword evidence="8" id="KW-0732">Signal</keyword>
<keyword evidence="5" id="KW-0372">Hormone</keyword>
<evidence type="ECO:0000256" key="8">
    <source>
        <dbReference type="SAM" id="SignalP"/>
    </source>
</evidence>
<reference evidence="10 11" key="1">
    <citation type="submission" date="2018-10" db="EMBL/GenBank/DDBJ databases">
        <title>Improved assembly of the deer mouse Peromyscus maniculatus genome.</title>
        <authorList>
            <person name="Lassance J.-M."/>
            <person name="Hoekstra H.E."/>
        </authorList>
    </citation>
    <scope>NUCLEOTIDE SEQUENCE [LARGE SCALE GENOMIC DNA]</scope>
</reference>
<reference evidence="10" key="2">
    <citation type="submission" date="2025-08" db="UniProtKB">
        <authorList>
            <consortium name="Ensembl"/>
        </authorList>
    </citation>
    <scope>IDENTIFICATION</scope>
</reference>
<sequence>SCLGNPAKISMKGPTLALFLFSVLLAAAQVRSRETVKLCGLDYVRTVVYICASSRWRRHLEGAHQAQRAESRNYFQFPDRQETSKETLEHNLPKMDISGQELVQDPQAPMERLWQLKKYSQVSKRDLQTMCCVEGCSMTELSTLC</sequence>
<dbReference type="InterPro" id="IPR016179">
    <property type="entry name" value="Insulin-like"/>
</dbReference>
<dbReference type="GeneTree" id="ENSGT00940000154396"/>
<dbReference type="Pfam" id="PF00049">
    <property type="entry name" value="Insulin"/>
    <property type="match status" value="1"/>
</dbReference>
<comment type="subcellular location">
    <subcellularLocation>
        <location evidence="1 7">Secreted</location>
    </subcellularLocation>
</comment>
<dbReference type="CDD" id="cd04365">
    <property type="entry name" value="IlGF_relaxin_like"/>
    <property type="match status" value="1"/>
</dbReference>
<comment type="similarity">
    <text evidence="2 7">Belongs to the insulin family.</text>
</comment>
<evidence type="ECO:0000256" key="5">
    <source>
        <dbReference type="ARBA" id="ARBA00022702"/>
    </source>
</evidence>
<dbReference type="GO" id="GO:2000253">
    <property type="term" value="P:positive regulation of feeding behavior"/>
    <property type="evidence" value="ECO:0007669"/>
    <property type="project" value="Ensembl"/>
</dbReference>
<evidence type="ECO:0000259" key="9">
    <source>
        <dbReference type="SMART" id="SM00078"/>
    </source>
</evidence>
<dbReference type="GO" id="GO:0005576">
    <property type="term" value="C:extracellular region"/>
    <property type="evidence" value="ECO:0007669"/>
    <property type="project" value="UniProtKB-SubCell"/>
</dbReference>
<proteinExistence type="inferred from homology"/>
<dbReference type="PANTHER" id="PTHR20968:SF2">
    <property type="entry name" value="INSULIN-LIKE PEPTIDE INSL5"/>
    <property type="match status" value="1"/>
</dbReference>
<feature type="signal peptide" evidence="8">
    <location>
        <begin position="1"/>
        <end position="32"/>
    </location>
</feature>
<accession>A0A8C8T7R0</accession>
<feature type="domain" description="Insulin-like" evidence="9">
    <location>
        <begin position="36"/>
        <end position="145"/>
    </location>
</feature>
<evidence type="ECO:0000313" key="10">
    <source>
        <dbReference type="Ensembl" id="ENSPEMP00000004889.1"/>
    </source>
</evidence>
<dbReference type="SMART" id="SM00078">
    <property type="entry name" value="IlGF"/>
    <property type="match status" value="1"/>
</dbReference>
<keyword evidence="6" id="KW-1015">Disulfide bond</keyword>
<dbReference type="AlphaFoldDB" id="A0A8C8T7R0"/>
<dbReference type="Proteomes" id="UP000694547">
    <property type="component" value="Chromosome 2"/>
</dbReference>
<evidence type="ECO:0000256" key="6">
    <source>
        <dbReference type="ARBA" id="ARBA00023157"/>
    </source>
</evidence>
<feature type="chain" id="PRO_5034444756" evidence="8">
    <location>
        <begin position="33"/>
        <end position="145"/>
    </location>
</feature>
<dbReference type="Gene3D" id="1.10.100.10">
    <property type="entry name" value="Insulin-like"/>
    <property type="match status" value="1"/>
</dbReference>
<evidence type="ECO:0000256" key="4">
    <source>
        <dbReference type="ARBA" id="ARBA00022525"/>
    </source>
</evidence>
<evidence type="ECO:0000256" key="2">
    <source>
        <dbReference type="ARBA" id="ARBA00009034"/>
    </source>
</evidence>
<name>A0A8C8T7R0_PERMB</name>
<dbReference type="InterPro" id="IPR022353">
    <property type="entry name" value="Insulin_CS"/>
</dbReference>
<dbReference type="InterPro" id="IPR051777">
    <property type="entry name" value="Insulin-like_neuro_ligands"/>
</dbReference>
<comment type="subunit">
    <text evidence="3">Heterodimer of a B chain and an A chain linked by two disulfide bonds.</text>
</comment>
<reference evidence="10" key="3">
    <citation type="submission" date="2025-09" db="UniProtKB">
        <authorList>
            <consortium name="Ensembl"/>
        </authorList>
    </citation>
    <scope>IDENTIFICATION</scope>
</reference>
<evidence type="ECO:0000256" key="1">
    <source>
        <dbReference type="ARBA" id="ARBA00004613"/>
    </source>
</evidence>
<dbReference type="PANTHER" id="PTHR20968">
    <property type="entry name" value="ILGF DOMAIN-CONTAINING PROTEIN"/>
    <property type="match status" value="1"/>
</dbReference>
<keyword evidence="4 7" id="KW-0964">Secreted</keyword>
<dbReference type="InterPro" id="IPR036438">
    <property type="entry name" value="Insulin-like_sf"/>
</dbReference>
<evidence type="ECO:0000256" key="7">
    <source>
        <dbReference type="RuleBase" id="RU000406"/>
    </source>
</evidence>
<evidence type="ECO:0000313" key="11">
    <source>
        <dbReference type="Proteomes" id="UP000694547"/>
    </source>
</evidence>
<evidence type="ECO:0000256" key="3">
    <source>
        <dbReference type="ARBA" id="ARBA00011207"/>
    </source>
</evidence>
<dbReference type="GO" id="GO:0001664">
    <property type="term" value="F:G protein-coupled receptor binding"/>
    <property type="evidence" value="ECO:0007669"/>
    <property type="project" value="TreeGrafter"/>
</dbReference>
<organism evidence="10 11">
    <name type="scientific">Peromyscus maniculatus bairdii</name>
    <name type="common">Prairie deer mouse</name>
    <dbReference type="NCBI Taxonomy" id="230844"/>
    <lineage>
        <taxon>Eukaryota</taxon>
        <taxon>Metazoa</taxon>
        <taxon>Chordata</taxon>
        <taxon>Craniata</taxon>
        <taxon>Vertebrata</taxon>
        <taxon>Euteleostomi</taxon>
        <taxon>Mammalia</taxon>
        <taxon>Eutheria</taxon>
        <taxon>Euarchontoglires</taxon>
        <taxon>Glires</taxon>
        <taxon>Rodentia</taxon>
        <taxon>Myomorpha</taxon>
        <taxon>Muroidea</taxon>
        <taxon>Cricetidae</taxon>
        <taxon>Neotominae</taxon>
        <taxon>Peromyscus</taxon>
    </lineage>
</organism>
<dbReference type="GO" id="GO:0005179">
    <property type="term" value="F:hormone activity"/>
    <property type="evidence" value="ECO:0007669"/>
    <property type="project" value="UniProtKB-KW"/>
</dbReference>
<dbReference type="PROSITE" id="PS00262">
    <property type="entry name" value="INSULIN"/>
    <property type="match status" value="1"/>
</dbReference>
<keyword evidence="11" id="KW-1185">Reference proteome</keyword>
<dbReference type="SUPFAM" id="SSF56994">
    <property type="entry name" value="Insulin-like"/>
    <property type="match status" value="1"/>
</dbReference>
<protein>
    <submittedName>
        <fullName evidence="10">Insulin-like 5</fullName>
    </submittedName>
</protein>
<dbReference type="Ensembl" id="ENSPEMT00000008718.2">
    <property type="protein sequence ID" value="ENSPEMP00000004889.1"/>
    <property type="gene ID" value="ENSPEMG00000007310.2"/>
</dbReference>